<name>X1BJT0_9ZZZZ</name>
<sequence>MEEKNLRVLYGMVLGIEKTIEGDPTATMNIGNSLEEVKEAITNDLKNKVWNRYKDDLDAELKAKEEQARADATIPQQDVE</sequence>
<accession>X1BJT0</accession>
<protein>
    <submittedName>
        <fullName evidence="1">Uncharacterized protein</fullName>
    </submittedName>
</protein>
<comment type="caution">
    <text evidence="1">The sequence shown here is derived from an EMBL/GenBank/DDBJ whole genome shotgun (WGS) entry which is preliminary data.</text>
</comment>
<organism evidence="1">
    <name type="scientific">marine sediment metagenome</name>
    <dbReference type="NCBI Taxonomy" id="412755"/>
    <lineage>
        <taxon>unclassified sequences</taxon>
        <taxon>metagenomes</taxon>
        <taxon>ecological metagenomes</taxon>
    </lineage>
</organism>
<proteinExistence type="predicted"/>
<evidence type="ECO:0000313" key="1">
    <source>
        <dbReference type="EMBL" id="GAG96159.1"/>
    </source>
</evidence>
<reference evidence="1" key="1">
    <citation type="journal article" date="2014" name="Front. Microbiol.">
        <title>High frequency of phylogenetically diverse reductive dehalogenase-homologous genes in deep subseafloor sedimentary metagenomes.</title>
        <authorList>
            <person name="Kawai M."/>
            <person name="Futagami T."/>
            <person name="Toyoda A."/>
            <person name="Takaki Y."/>
            <person name="Nishi S."/>
            <person name="Hori S."/>
            <person name="Arai W."/>
            <person name="Tsubouchi T."/>
            <person name="Morono Y."/>
            <person name="Uchiyama I."/>
            <person name="Ito T."/>
            <person name="Fujiyama A."/>
            <person name="Inagaki F."/>
            <person name="Takami H."/>
        </authorList>
    </citation>
    <scope>NUCLEOTIDE SEQUENCE</scope>
    <source>
        <strain evidence="1">Expedition CK06-06</strain>
    </source>
</reference>
<dbReference type="EMBL" id="BART01021102">
    <property type="protein sequence ID" value="GAG96159.1"/>
    <property type="molecule type" value="Genomic_DNA"/>
</dbReference>
<gene>
    <name evidence="1" type="ORF">S01H4_39036</name>
</gene>
<dbReference type="AlphaFoldDB" id="X1BJT0"/>